<dbReference type="EMBL" id="CM055114">
    <property type="protein sequence ID" value="KAJ7513808.1"/>
    <property type="molecule type" value="Genomic_DNA"/>
</dbReference>
<proteinExistence type="predicted"/>
<comment type="caution">
    <text evidence="1">The sequence shown here is derived from an EMBL/GenBank/DDBJ whole genome shotgun (WGS) entry which is preliminary data.</text>
</comment>
<gene>
    <name evidence="1" type="ORF">O6H91_23G015600</name>
</gene>
<dbReference type="Proteomes" id="UP001162992">
    <property type="component" value="Chromosome 23"/>
</dbReference>
<reference evidence="2" key="1">
    <citation type="journal article" date="2024" name="Proc. Natl. Acad. Sci. U.S.A.">
        <title>Extraordinary preservation of gene collinearity over three hundred million years revealed in homosporous lycophytes.</title>
        <authorList>
            <person name="Li C."/>
            <person name="Wickell D."/>
            <person name="Kuo L.Y."/>
            <person name="Chen X."/>
            <person name="Nie B."/>
            <person name="Liao X."/>
            <person name="Peng D."/>
            <person name="Ji J."/>
            <person name="Jenkins J."/>
            <person name="Williams M."/>
            <person name="Shu S."/>
            <person name="Plott C."/>
            <person name="Barry K."/>
            <person name="Rajasekar S."/>
            <person name="Grimwood J."/>
            <person name="Han X."/>
            <person name="Sun S."/>
            <person name="Hou Z."/>
            <person name="He W."/>
            <person name="Dai G."/>
            <person name="Sun C."/>
            <person name="Schmutz J."/>
            <person name="Leebens-Mack J.H."/>
            <person name="Li F.W."/>
            <person name="Wang L."/>
        </authorList>
    </citation>
    <scope>NUCLEOTIDE SEQUENCE [LARGE SCALE GENOMIC DNA]</scope>
    <source>
        <strain evidence="2">cv. PW_Plant_1</strain>
    </source>
</reference>
<keyword evidence="2" id="KW-1185">Reference proteome</keyword>
<accession>A0ACC2A8D1</accession>
<name>A0ACC2A8D1_DIPCM</name>
<evidence type="ECO:0000313" key="2">
    <source>
        <dbReference type="Proteomes" id="UP001162992"/>
    </source>
</evidence>
<evidence type="ECO:0000313" key="1">
    <source>
        <dbReference type="EMBL" id="KAJ7513808.1"/>
    </source>
</evidence>
<sequence length="117" mass="12826">MQNELQTAHDAPAANKPTKNEFARSSHTIPDAASKQKEPVFTETASCLSAQASSAVRNVRQPQEALEGRIATIVYNLHNQLMQIINANQSLRVKLQAAISCQATFGNFSKVSEKLFK</sequence>
<organism evidence="1 2">
    <name type="scientific">Diphasiastrum complanatum</name>
    <name type="common">Issler's clubmoss</name>
    <name type="synonym">Lycopodium complanatum</name>
    <dbReference type="NCBI Taxonomy" id="34168"/>
    <lineage>
        <taxon>Eukaryota</taxon>
        <taxon>Viridiplantae</taxon>
        <taxon>Streptophyta</taxon>
        <taxon>Embryophyta</taxon>
        <taxon>Tracheophyta</taxon>
        <taxon>Lycopodiopsida</taxon>
        <taxon>Lycopodiales</taxon>
        <taxon>Lycopodiaceae</taxon>
        <taxon>Lycopodioideae</taxon>
        <taxon>Diphasiastrum</taxon>
    </lineage>
</organism>
<protein>
    <submittedName>
        <fullName evidence="1">Uncharacterized protein</fullName>
    </submittedName>
</protein>